<keyword evidence="4" id="KW-1185">Reference proteome</keyword>
<dbReference type="SUPFAM" id="SSF48208">
    <property type="entry name" value="Six-hairpin glycosidases"/>
    <property type="match status" value="1"/>
</dbReference>
<evidence type="ECO:0000259" key="2">
    <source>
        <dbReference type="Pfam" id="PF20736"/>
    </source>
</evidence>
<feature type="domain" description="Non-reducing end beta-L-arabinofuranosidase-like GH127 middle" evidence="2">
    <location>
        <begin position="417"/>
        <end position="512"/>
    </location>
</feature>
<organism evidence="3 4">
    <name type="scientific">Lutibacter oricola</name>
    <dbReference type="NCBI Taxonomy" id="762486"/>
    <lineage>
        <taxon>Bacteria</taxon>
        <taxon>Pseudomonadati</taxon>
        <taxon>Bacteroidota</taxon>
        <taxon>Flavobacteriia</taxon>
        <taxon>Flavobacteriales</taxon>
        <taxon>Flavobacteriaceae</taxon>
        <taxon>Lutibacter</taxon>
    </lineage>
</organism>
<dbReference type="STRING" id="762486.SAMN05444411_101545"/>
<evidence type="ECO:0000313" key="4">
    <source>
        <dbReference type="Proteomes" id="UP000199595"/>
    </source>
</evidence>
<dbReference type="InterPro" id="IPR049046">
    <property type="entry name" value="Beta-AFase-like_GH127_middle"/>
</dbReference>
<dbReference type="EMBL" id="FNNJ01000001">
    <property type="protein sequence ID" value="SDW35282.1"/>
    <property type="molecule type" value="Genomic_DNA"/>
</dbReference>
<gene>
    <name evidence="3" type="ORF">SAMN05444411_101545</name>
</gene>
<dbReference type="RefSeq" id="WP_139170910.1">
    <property type="nucleotide sequence ID" value="NZ_FNNJ01000001.1"/>
</dbReference>
<dbReference type="InterPro" id="IPR049174">
    <property type="entry name" value="Beta-AFase-like"/>
</dbReference>
<dbReference type="AlphaFoldDB" id="A0A1H2SUG9"/>
<dbReference type="GO" id="GO:0005975">
    <property type="term" value="P:carbohydrate metabolic process"/>
    <property type="evidence" value="ECO:0007669"/>
    <property type="project" value="InterPro"/>
</dbReference>
<accession>A0A1H2SUG9</accession>
<dbReference type="PANTHER" id="PTHR43465">
    <property type="entry name" value="DUF1680 DOMAIN PROTEIN (AFU_ORTHOLOGUE AFUA_1G08910)"/>
    <property type="match status" value="1"/>
</dbReference>
<dbReference type="OrthoDB" id="9757939at2"/>
<dbReference type="Proteomes" id="UP000199595">
    <property type="component" value="Unassembled WGS sequence"/>
</dbReference>
<evidence type="ECO:0000313" key="3">
    <source>
        <dbReference type="EMBL" id="SDW35282.1"/>
    </source>
</evidence>
<protein>
    <submittedName>
        <fullName evidence="3">Beta-L-arabinofuranosidase, GH127</fullName>
    </submittedName>
</protein>
<sequence>MKNITSIILLLLTVFSINAQQYFGKSKEAALTSIKPEGWIKEFLQRQANGLGSSPTVSGYPFNTNMWMEDINIPVGHAGKDWWPYEQTAYYIDGTLRCGYLINDTALINYAKQNFEYTFNNIDESGILGQPKADGWARVVYFRALMAEYEVSKNEEILSKMTDNFLKTPRLFDEGRVLLNIEQILWLYSKTNNNKLLELAINSFHSNKGTSLGGEYGNEKKGVNLPSKLLDRMLSDETPSGHGVGFVEQVKIPAILYLYTGNKKYLDASLNALHKLEKHHMLVDGCQSSVEHLGGKAVNMAHETCDIVDLSWSAGYMFMATNDGHWGDIIERAIFNAGLGSLDKNFKAHQYYSAPNQPVAAEETSQFNIHLDWGGMATGRMCYRTGHDTECCTGNIQRMMPVYVSRMWLQNSDNSGVTAALYGASEFSFNQNEAEIKIKQETNYPFDEAISFTFNMKQKNKFAFRMRIPEWCKNPEILVNGKQLKRFVIEKGMVQVERKFANNDNIILKLPMELKLTTWGEKNEGFAVERGPLVYSLPVNKKEIMFPYIGDAKLANFPNKLMYPTSNWSYALDIKNGSEAKFSQTTISENQYPWDLENTPVKIKVSAKKVNNWKIDGTKHAPSFPNELELDNKIETLELVPLGATYLRMTIFPKTN</sequence>
<dbReference type="Pfam" id="PF07944">
    <property type="entry name" value="Beta-AFase-like_GH127_cat"/>
    <property type="match status" value="1"/>
</dbReference>
<dbReference type="InterPro" id="IPR008928">
    <property type="entry name" value="6-hairpin_glycosidase_sf"/>
</dbReference>
<dbReference type="InterPro" id="IPR012878">
    <property type="entry name" value="Beta-AFase-like_GH127_cat"/>
</dbReference>
<dbReference type="PANTHER" id="PTHR43465:SF2">
    <property type="entry name" value="DUF1680 DOMAIN PROTEIN (AFU_ORTHOLOGUE AFUA_1G08910)"/>
    <property type="match status" value="1"/>
</dbReference>
<dbReference type="Pfam" id="PF20736">
    <property type="entry name" value="Glyco_hydro127M"/>
    <property type="match status" value="1"/>
</dbReference>
<name>A0A1H2SUG9_9FLAO</name>
<reference evidence="3 4" key="1">
    <citation type="submission" date="2016-10" db="EMBL/GenBank/DDBJ databases">
        <authorList>
            <person name="de Groot N.N."/>
        </authorList>
    </citation>
    <scope>NUCLEOTIDE SEQUENCE [LARGE SCALE GENOMIC DNA]</scope>
    <source>
        <strain evidence="3 4">DSM 24956</strain>
    </source>
</reference>
<feature type="domain" description="Non-reducing end beta-L-arabinofuranosidase-like GH127 catalytic" evidence="1">
    <location>
        <begin position="144"/>
        <end position="401"/>
    </location>
</feature>
<evidence type="ECO:0000259" key="1">
    <source>
        <dbReference type="Pfam" id="PF07944"/>
    </source>
</evidence>
<proteinExistence type="predicted"/>